<dbReference type="STRING" id="133381.A0A2T9Z8R0"/>
<evidence type="ECO:0000256" key="1">
    <source>
        <dbReference type="SAM" id="MobiDB-lite"/>
    </source>
</evidence>
<dbReference type="OrthoDB" id="203440at2759"/>
<evidence type="ECO:0000313" key="2">
    <source>
        <dbReference type="EMBL" id="PVV00986.1"/>
    </source>
</evidence>
<dbReference type="AlphaFoldDB" id="A0A2T9Z8R0"/>
<dbReference type="Proteomes" id="UP000245609">
    <property type="component" value="Unassembled WGS sequence"/>
</dbReference>
<dbReference type="EMBL" id="MBFS01001461">
    <property type="protein sequence ID" value="PVV00986.1"/>
    <property type="molecule type" value="Genomic_DNA"/>
</dbReference>
<dbReference type="GO" id="GO:0032040">
    <property type="term" value="C:small-subunit processome"/>
    <property type="evidence" value="ECO:0007669"/>
    <property type="project" value="TreeGrafter"/>
</dbReference>
<feature type="region of interest" description="Disordered" evidence="1">
    <location>
        <begin position="301"/>
        <end position="340"/>
    </location>
</feature>
<evidence type="ECO:0008006" key="4">
    <source>
        <dbReference type="Google" id="ProtNLM"/>
    </source>
</evidence>
<reference evidence="2 3" key="1">
    <citation type="journal article" date="2018" name="MBio">
        <title>Comparative Genomics Reveals the Core Gene Toolbox for the Fungus-Insect Symbiosis.</title>
        <authorList>
            <person name="Wang Y."/>
            <person name="Stata M."/>
            <person name="Wang W."/>
            <person name="Stajich J.E."/>
            <person name="White M.M."/>
            <person name="Moncalvo J.M."/>
        </authorList>
    </citation>
    <scope>NUCLEOTIDE SEQUENCE [LARGE SCALE GENOMIC DNA]</scope>
    <source>
        <strain evidence="2 3">SC-DP-2</strain>
    </source>
</reference>
<feature type="compositionally biased region" description="Basic residues" evidence="1">
    <location>
        <begin position="326"/>
        <end position="340"/>
    </location>
</feature>
<comment type="caution">
    <text evidence="2">The sequence shown here is derived from an EMBL/GenBank/DDBJ whole genome shotgun (WGS) entry which is preliminary data.</text>
</comment>
<protein>
    <recommendedName>
        <fullName evidence="4">Sas10 C-terminal domain-containing protein</fullName>
    </recommendedName>
</protein>
<gene>
    <name evidence="2" type="ORF">BB560_004613</name>
</gene>
<proteinExistence type="predicted"/>
<organism evidence="2 3">
    <name type="scientific">Smittium megazygosporum</name>
    <dbReference type="NCBI Taxonomy" id="133381"/>
    <lineage>
        <taxon>Eukaryota</taxon>
        <taxon>Fungi</taxon>
        <taxon>Fungi incertae sedis</taxon>
        <taxon>Zoopagomycota</taxon>
        <taxon>Kickxellomycotina</taxon>
        <taxon>Harpellomycetes</taxon>
        <taxon>Harpellales</taxon>
        <taxon>Legeriomycetaceae</taxon>
        <taxon>Smittium</taxon>
    </lineage>
</organism>
<sequence length="340" mass="38436">MSMDKINSHLVQMKTQAIELAPIINKITSSLITVKFFTLLEYIADLTCLSISKLQPENKLDSIIIIERLIENRLILEKIKPIEQRLKYQIDSLVRVALTNSQESNNEPSSKNAVISEQFLDDSMDNPTLLESEDLSYKPKLQSLMASAKASGLLPSDLSSSKDGLPGSKDFAQKSDVYVPPKLMPVHFDEDSSLKKRREKAEQRLKERSARSEIIKDLVSEYDNRPEAVSSWGTNSTVGVAATDKLESARQERARYEEDHFIRMTTSKKQKNLYRQGYRNLANEFSSLSNFAAINQLQAANSSSAAKNKRVLDKRGAQSEVTPTFSKKRRSGKFQARKKR</sequence>
<name>A0A2T9Z8R0_9FUNG</name>
<dbReference type="PANTHER" id="PTHR13237:SF9">
    <property type="entry name" value="NEUROGUIDIN"/>
    <property type="match status" value="1"/>
</dbReference>
<dbReference type="PANTHER" id="PTHR13237">
    <property type="entry name" value="SOMETHING ABOUT SILENCING PROTEIN 10-RELATED"/>
    <property type="match status" value="1"/>
</dbReference>
<evidence type="ECO:0000313" key="3">
    <source>
        <dbReference type="Proteomes" id="UP000245609"/>
    </source>
</evidence>
<dbReference type="GO" id="GO:0000462">
    <property type="term" value="P:maturation of SSU-rRNA from tricistronic rRNA transcript (SSU-rRNA, 5.8S rRNA, LSU-rRNA)"/>
    <property type="evidence" value="ECO:0007669"/>
    <property type="project" value="TreeGrafter"/>
</dbReference>
<accession>A0A2T9Z8R0</accession>
<keyword evidence="3" id="KW-1185">Reference proteome</keyword>